<comment type="caution">
    <text evidence="1">The sequence shown here is derived from an EMBL/GenBank/DDBJ whole genome shotgun (WGS) entry which is preliminary data.</text>
</comment>
<dbReference type="InterPro" id="IPR038883">
    <property type="entry name" value="AN11006-like"/>
</dbReference>
<dbReference type="PANTHER" id="PTHR42085">
    <property type="entry name" value="F-BOX DOMAIN-CONTAINING PROTEIN"/>
    <property type="match status" value="1"/>
</dbReference>
<reference evidence="1" key="1">
    <citation type="submission" date="2023-08" db="EMBL/GenBank/DDBJ databases">
        <title>Black Yeasts Isolated from many extreme environments.</title>
        <authorList>
            <person name="Coleine C."/>
            <person name="Stajich J.E."/>
            <person name="Selbmann L."/>
        </authorList>
    </citation>
    <scope>NUCLEOTIDE SEQUENCE</scope>
    <source>
        <strain evidence="1">CCFEE 5810</strain>
    </source>
</reference>
<proteinExistence type="predicted"/>
<dbReference type="Proteomes" id="UP001310594">
    <property type="component" value="Unassembled WGS sequence"/>
</dbReference>
<protein>
    <recommendedName>
        <fullName evidence="3">F-box domain-containing protein</fullName>
    </recommendedName>
</protein>
<gene>
    <name evidence="1" type="ORF">LTR97_002697</name>
</gene>
<name>A0AAN7WQ25_9PEZI</name>
<organism evidence="1 2">
    <name type="scientific">Elasticomyces elasticus</name>
    <dbReference type="NCBI Taxonomy" id="574655"/>
    <lineage>
        <taxon>Eukaryota</taxon>
        <taxon>Fungi</taxon>
        <taxon>Dikarya</taxon>
        <taxon>Ascomycota</taxon>
        <taxon>Pezizomycotina</taxon>
        <taxon>Dothideomycetes</taxon>
        <taxon>Dothideomycetidae</taxon>
        <taxon>Mycosphaerellales</taxon>
        <taxon>Teratosphaeriaceae</taxon>
        <taxon>Elasticomyces</taxon>
    </lineage>
</organism>
<dbReference type="EMBL" id="JAVRQU010000003">
    <property type="protein sequence ID" value="KAK5705578.1"/>
    <property type="molecule type" value="Genomic_DNA"/>
</dbReference>
<evidence type="ECO:0000313" key="2">
    <source>
        <dbReference type="Proteomes" id="UP001310594"/>
    </source>
</evidence>
<sequence length="195" mass="23011">MAMPSKRPRVDAPSLSMPSPSRLLQLPAELREEIWILAVTEWAPEKAVKDSAVRMLRRTPVRLDRFNRPLPAGITRVSRQLRHESLHLYYQYNQFELWRPLFWINDWTFSTLIDWLGQLGPRMEWLNDIALMYKHESELDHDIEEALWEMGFAFSQPGVISDRCELSEFEQSHQALGLPRHFGRKTRDRWLAAAT</sequence>
<dbReference type="AlphaFoldDB" id="A0AAN7WQ25"/>
<evidence type="ECO:0000313" key="1">
    <source>
        <dbReference type="EMBL" id="KAK5705578.1"/>
    </source>
</evidence>
<evidence type="ECO:0008006" key="3">
    <source>
        <dbReference type="Google" id="ProtNLM"/>
    </source>
</evidence>
<dbReference type="PANTHER" id="PTHR42085:SF1">
    <property type="entry name" value="F-BOX DOMAIN-CONTAINING PROTEIN"/>
    <property type="match status" value="1"/>
</dbReference>
<accession>A0AAN7WQ25</accession>